<proteinExistence type="predicted"/>
<evidence type="ECO:0000256" key="2">
    <source>
        <dbReference type="PROSITE-ProRule" id="PRU00325"/>
    </source>
</evidence>
<dbReference type="SMART" id="SM00490">
    <property type="entry name" value="HELICc"/>
    <property type="match status" value="1"/>
</dbReference>
<dbReference type="PANTHER" id="PTHR10799">
    <property type="entry name" value="SNF2/RAD54 HELICASE FAMILY"/>
    <property type="match status" value="1"/>
</dbReference>
<sequence length="910" mass="101586">MATQVSSTRPSGRLSLHDRLSRLTFLEACKLLGPEGKSLIQQSANKWDITIADDVFLGGDLFRLKLPHESNESRPTVVTITLMAEARNRLHWNCNRCRGVCEHVGAAFSLILEEKTALGLAAAPPEPRTPVESLGEDELIARALADRAERAKTEKMNVQAADPTQPWTDYMVTNRLSGKSYRVALRGTEPGDSFCSCPDFRTNTLGTCKHVMHVLGKVRRRFKADALRKPYRRKHLALHLRYDGDEVTLRLLTPERVDEAIAKVIAPLRDKPITDLHDLIKRLAKLQKLGRDVNLYPDAEEFIQQRLLQARLRGKTEEIRANPARHPLRTGMLKIPLLPYQLDGVAFAAGAGRAILADEMGLGKTIQGIGTAEFLANEAEIKKVLVVCPASLKSQWRSEIHRCCDRDVQLVGGGAAQRGEQYQNDCFFTICNYEQVLRDILHIERINWDLIILDEGQRIKNYESKTSGVIKSLRSRFALVLTGTPLENRLDDLYSIVQFIDDRRLGPGFRFFNKHRMVDEKGKVLGYRNLGELRDRLKPILLRRTRESVKLELPSRTMDIVRIPPSDEQAVIHASHLQIVAAITRKKFLSEMDLLRLQKALLMCRMVADSTTLVNKEDPGYSTKLAHLDDLFERIFEEEGRKVILFSEWTTMLDLIERPLKKRGHGYVRLDGSVPQKQRAELVHRFQNDASCQLFLTTNAGSTGLNLQAANTVINVDLPWNPAILEQRIARAHRMGQVQPVQVFVLVTEGTLEENLLSTLAAKKDLALAALDVESEIDRVDLASGMQELKSRLEILLGARPEAPLDETVKQKEEAATQSFAMIHRERVASAGGELLGAAFKFLGELVSQHESTPPPEALVANLRAGLSACVEADPSGKPRLTVTLPDASSLDGLAQALAKLLSVSQPAGV</sequence>
<dbReference type="InterPro" id="IPR001650">
    <property type="entry name" value="Helicase_C-like"/>
</dbReference>
<keyword evidence="6" id="KW-0067">ATP-binding</keyword>
<dbReference type="RefSeq" id="WP_406699371.1">
    <property type="nucleotide sequence ID" value="NZ_CP155447.1"/>
</dbReference>
<dbReference type="Gene3D" id="3.40.50.10810">
    <property type="entry name" value="Tandem AAA-ATPase domain"/>
    <property type="match status" value="1"/>
</dbReference>
<dbReference type="EMBL" id="CP155447">
    <property type="protein sequence ID" value="XBH06521.1"/>
    <property type="molecule type" value="Genomic_DNA"/>
</dbReference>
<dbReference type="GO" id="GO:0004386">
    <property type="term" value="F:helicase activity"/>
    <property type="evidence" value="ECO:0007669"/>
    <property type="project" value="UniProtKB-KW"/>
</dbReference>
<gene>
    <name evidence="6" type="ORF">V5E97_10930</name>
</gene>
<evidence type="ECO:0000256" key="1">
    <source>
        <dbReference type="ARBA" id="ARBA00022801"/>
    </source>
</evidence>
<dbReference type="GO" id="GO:0016787">
    <property type="term" value="F:hydrolase activity"/>
    <property type="evidence" value="ECO:0007669"/>
    <property type="project" value="UniProtKB-KW"/>
</dbReference>
<name>A0AAU7CN06_9BACT</name>
<keyword evidence="2" id="KW-0863">Zinc-finger</keyword>
<dbReference type="Pfam" id="PF00271">
    <property type="entry name" value="Helicase_C"/>
    <property type="match status" value="1"/>
</dbReference>
<reference evidence="6" key="1">
    <citation type="submission" date="2024-05" db="EMBL/GenBank/DDBJ databases">
        <title>Planctomycetes of the genus Singulisphaera possess chitinolytic capabilities.</title>
        <authorList>
            <person name="Ivanova A."/>
        </authorList>
    </citation>
    <scope>NUCLEOTIDE SEQUENCE</scope>
    <source>
        <strain evidence="6">Ch08T</strain>
    </source>
</reference>
<dbReference type="InterPro" id="IPR049730">
    <property type="entry name" value="SNF2/RAD54-like_C"/>
</dbReference>
<keyword evidence="6" id="KW-0347">Helicase</keyword>
<keyword evidence="2" id="KW-0479">Metal-binding</keyword>
<dbReference type="Gene3D" id="3.40.50.300">
    <property type="entry name" value="P-loop containing nucleotide triphosphate hydrolases"/>
    <property type="match status" value="1"/>
</dbReference>
<keyword evidence="6" id="KW-0547">Nucleotide-binding</keyword>
<accession>A0AAU7CN06</accession>
<dbReference type="AlphaFoldDB" id="A0AAU7CN06"/>
<dbReference type="InterPro" id="IPR000330">
    <property type="entry name" value="SNF2_N"/>
</dbReference>
<dbReference type="InterPro" id="IPR007527">
    <property type="entry name" value="Znf_SWIM"/>
</dbReference>
<dbReference type="InterPro" id="IPR038718">
    <property type="entry name" value="SNF2-like_sf"/>
</dbReference>
<dbReference type="GO" id="GO:0005524">
    <property type="term" value="F:ATP binding"/>
    <property type="evidence" value="ECO:0007669"/>
    <property type="project" value="InterPro"/>
</dbReference>
<dbReference type="PROSITE" id="PS50966">
    <property type="entry name" value="ZF_SWIM"/>
    <property type="match status" value="1"/>
</dbReference>
<dbReference type="PROSITE" id="PS51194">
    <property type="entry name" value="HELICASE_CTER"/>
    <property type="match status" value="1"/>
</dbReference>
<keyword evidence="2" id="KW-0862">Zinc</keyword>
<dbReference type="CDD" id="cd17919">
    <property type="entry name" value="DEXHc_Snf"/>
    <property type="match status" value="1"/>
</dbReference>
<dbReference type="EC" id="3.6.4.-" evidence="6"/>
<dbReference type="InterPro" id="IPR027417">
    <property type="entry name" value="P-loop_NTPase"/>
</dbReference>
<feature type="domain" description="SWIM-type" evidence="3">
    <location>
        <begin position="181"/>
        <end position="219"/>
    </location>
</feature>
<evidence type="ECO:0000259" key="3">
    <source>
        <dbReference type="PROSITE" id="PS50966"/>
    </source>
</evidence>
<dbReference type="SMART" id="SM00487">
    <property type="entry name" value="DEXDc"/>
    <property type="match status" value="1"/>
</dbReference>
<dbReference type="PROSITE" id="PS51192">
    <property type="entry name" value="HELICASE_ATP_BIND_1"/>
    <property type="match status" value="1"/>
</dbReference>
<dbReference type="CDD" id="cd18793">
    <property type="entry name" value="SF2_C_SNF"/>
    <property type="match status" value="1"/>
</dbReference>
<protein>
    <submittedName>
        <fullName evidence="6">DEAD/DEAH box helicase</fullName>
        <ecNumber evidence="6">3.6.4.-</ecNumber>
    </submittedName>
</protein>
<evidence type="ECO:0000259" key="4">
    <source>
        <dbReference type="PROSITE" id="PS51192"/>
    </source>
</evidence>
<feature type="domain" description="Helicase C-terminal" evidence="5">
    <location>
        <begin position="627"/>
        <end position="797"/>
    </location>
</feature>
<dbReference type="Pfam" id="PF00176">
    <property type="entry name" value="SNF2-rel_dom"/>
    <property type="match status" value="1"/>
</dbReference>
<evidence type="ECO:0000313" key="6">
    <source>
        <dbReference type="EMBL" id="XBH06521.1"/>
    </source>
</evidence>
<feature type="domain" description="Helicase ATP-binding" evidence="4">
    <location>
        <begin position="345"/>
        <end position="503"/>
    </location>
</feature>
<keyword evidence="1 6" id="KW-0378">Hydrolase</keyword>
<dbReference type="GO" id="GO:0008270">
    <property type="term" value="F:zinc ion binding"/>
    <property type="evidence" value="ECO:0007669"/>
    <property type="project" value="UniProtKB-KW"/>
</dbReference>
<organism evidence="6">
    <name type="scientific">Singulisphaera sp. Ch08</name>
    <dbReference type="NCBI Taxonomy" id="3120278"/>
    <lineage>
        <taxon>Bacteria</taxon>
        <taxon>Pseudomonadati</taxon>
        <taxon>Planctomycetota</taxon>
        <taxon>Planctomycetia</taxon>
        <taxon>Isosphaerales</taxon>
        <taxon>Isosphaeraceae</taxon>
        <taxon>Singulisphaera</taxon>
    </lineage>
</organism>
<dbReference type="SUPFAM" id="SSF52540">
    <property type="entry name" value="P-loop containing nucleoside triphosphate hydrolases"/>
    <property type="match status" value="2"/>
</dbReference>
<dbReference type="InterPro" id="IPR014001">
    <property type="entry name" value="Helicase_ATP-bd"/>
</dbReference>
<evidence type="ECO:0000259" key="5">
    <source>
        <dbReference type="PROSITE" id="PS51194"/>
    </source>
</evidence>